<dbReference type="SUPFAM" id="SSF49899">
    <property type="entry name" value="Concanavalin A-like lectins/glucanases"/>
    <property type="match status" value="1"/>
</dbReference>
<evidence type="ECO:0000313" key="1">
    <source>
        <dbReference type="EMBL" id="VTR93141.1"/>
    </source>
</evidence>
<reference evidence="1 2" key="1">
    <citation type="submission" date="2019-05" db="EMBL/GenBank/DDBJ databases">
        <authorList>
            <consortium name="Science for Life Laboratories"/>
        </authorList>
    </citation>
    <scope>NUCLEOTIDE SEQUENCE [LARGE SCALE GENOMIC DNA]</scope>
    <source>
        <strain evidence="1">Soil9</strain>
    </source>
</reference>
<keyword evidence="2" id="KW-1185">Reference proteome</keyword>
<dbReference type="Pfam" id="PF07081">
    <property type="entry name" value="DUF1349"/>
    <property type="match status" value="1"/>
</dbReference>
<accession>A0A6P2CVZ0</accession>
<dbReference type="EMBL" id="LR593886">
    <property type="protein sequence ID" value="VTR93141.1"/>
    <property type="molecule type" value="Genomic_DNA"/>
</dbReference>
<evidence type="ECO:0000313" key="2">
    <source>
        <dbReference type="Proteomes" id="UP000464178"/>
    </source>
</evidence>
<gene>
    <name evidence="1" type="ORF">SOIL9_45730</name>
</gene>
<organism evidence="1 2">
    <name type="scientific">Gemmata massiliana</name>
    <dbReference type="NCBI Taxonomy" id="1210884"/>
    <lineage>
        <taxon>Bacteria</taxon>
        <taxon>Pseudomonadati</taxon>
        <taxon>Planctomycetota</taxon>
        <taxon>Planctomycetia</taxon>
        <taxon>Gemmatales</taxon>
        <taxon>Gemmataceae</taxon>
        <taxon>Gemmata</taxon>
    </lineage>
</organism>
<proteinExistence type="predicted"/>
<dbReference type="InterPro" id="IPR009784">
    <property type="entry name" value="DUF1349"/>
</dbReference>
<dbReference type="RefSeq" id="WP_162667915.1">
    <property type="nucleotide sequence ID" value="NZ_LR593886.1"/>
</dbReference>
<dbReference type="KEGG" id="gms:SOIL9_45730"/>
<name>A0A6P2CVZ0_9BACT</name>
<protein>
    <recommendedName>
        <fullName evidence="3">Beta-xylosidase C-terminal Concanavalin A-like domain-containing protein</fullName>
    </recommendedName>
</protein>
<sequence length="265" mass="29485">MRATPVVLPVALAVLMVFGAGAKFLAPPEQSVRAPNPNPPPPPVLVATETFNGKFQLRWKPVRPDEDHVSWTKNRGALTITTQRGTIHGDETGNKESQARNIYLIDNPLPDDADFEIVTCIAGFAPKQQYQQAALILYNDDDNYVKWSYEFSYVNNGSVALGLIRETKAKPEHDHVAVPEKADEKLWLRLTKRKNSYEYASSTDGKEFAVHGEREWGDKGPQRIGILAKNGGLADVPEVDVCFSRFELRSPPAPRKGPAPDRNQQ</sequence>
<evidence type="ECO:0008006" key="3">
    <source>
        <dbReference type="Google" id="ProtNLM"/>
    </source>
</evidence>
<dbReference type="InterPro" id="IPR013320">
    <property type="entry name" value="ConA-like_dom_sf"/>
</dbReference>
<dbReference type="Gene3D" id="2.60.120.200">
    <property type="match status" value="1"/>
</dbReference>
<dbReference type="AlphaFoldDB" id="A0A6P2CVZ0"/>
<dbReference type="Proteomes" id="UP000464178">
    <property type="component" value="Chromosome"/>
</dbReference>